<evidence type="ECO:0000256" key="3">
    <source>
        <dbReference type="SAM" id="Phobius"/>
    </source>
</evidence>
<sequence>MARTCAAASAKPSWAPTRTNSAWDKDASERPKRSRQPGECRIRRSPPSRPYSQGDSMFRNRQGHQYLMARVAAVLAFVQISLASPAFAQDQYPSKPIRLIVPFPPGGGGDKLARTIAPVLGDALHAKILIDNRGGANGNIALQAVATSPPDGYTIGLTLTDHIALSQAMHPNLSYDPVKDLASLGLIVSTPYVFTVSAESSIDSIAGLLARARKEPGAASIGHPTVTPLLAAHLLQKSADVKFNFIPYRGIAQGMPDLLGGRLDVWIGTSVTMRSFVDGGKVRAIGVTSAQRNPALPKVPTIAESGVPGFELVTWYGLVAPAHTPAAIVERLNAALGAALRDPGVGEKLDADGAVILGGPPVNMARALRADMERLGRLIKEVGIKPE</sequence>
<dbReference type="CDD" id="cd07012">
    <property type="entry name" value="PBP2_Bug_TTT"/>
    <property type="match status" value="1"/>
</dbReference>
<dbReference type="PANTHER" id="PTHR42928">
    <property type="entry name" value="TRICARBOXYLATE-BINDING PROTEIN"/>
    <property type="match status" value="1"/>
</dbReference>
<proteinExistence type="inferred from homology"/>
<dbReference type="Proteomes" id="UP001208935">
    <property type="component" value="Unassembled WGS sequence"/>
</dbReference>
<feature type="transmembrane region" description="Helical" evidence="3">
    <location>
        <begin position="67"/>
        <end position="88"/>
    </location>
</feature>
<dbReference type="Gene3D" id="3.40.190.150">
    <property type="entry name" value="Bordetella uptake gene, domain 1"/>
    <property type="match status" value="1"/>
</dbReference>
<evidence type="ECO:0000256" key="2">
    <source>
        <dbReference type="SAM" id="MobiDB-lite"/>
    </source>
</evidence>
<dbReference type="InterPro" id="IPR042100">
    <property type="entry name" value="Bug_dom1"/>
</dbReference>
<reference evidence="5" key="1">
    <citation type="submission" date="2023-07" db="EMBL/GenBank/DDBJ databases">
        <title>Verminephrobacter genomes.</title>
        <authorList>
            <person name="Lund M.B."/>
        </authorList>
    </citation>
    <scope>NUCLEOTIDE SEQUENCE [LARGE SCALE GENOMIC DNA]</scope>
    <source>
        <strain evidence="5">AtM5-05</strain>
    </source>
</reference>
<dbReference type="SUPFAM" id="SSF53850">
    <property type="entry name" value="Periplasmic binding protein-like II"/>
    <property type="match status" value="1"/>
</dbReference>
<organism evidence="4 5">
    <name type="scientific">Verminephrobacter aporrectodeae subsp. tuberculatae</name>
    <dbReference type="NCBI Taxonomy" id="1110392"/>
    <lineage>
        <taxon>Bacteria</taxon>
        <taxon>Pseudomonadati</taxon>
        <taxon>Pseudomonadota</taxon>
        <taxon>Betaproteobacteria</taxon>
        <taxon>Burkholderiales</taxon>
        <taxon>Comamonadaceae</taxon>
        <taxon>Verminephrobacter</taxon>
    </lineage>
</organism>
<keyword evidence="5" id="KW-1185">Reference proteome</keyword>
<dbReference type="Pfam" id="PF03401">
    <property type="entry name" value="TctC"/>
    <property type="match status" value="1"/>
</dbReference>
<evidence type="ECO:0000313" key="5">
    <source>
        <dbReference type="Proteomes" id="UP001208935"/>
    </source>
</evidence>
<keyword evidence="3" id="KW-1133">Transmembrane helix</keyword>
<feature type="region of interest" description="Disordered" evidence="2">
    <location>
        <begin position="1"/>
        <end position="57"/>
    </location>
</feature>
<dbReference type="EMBL" id="QZCW01000001">
    <property type="protein sequence ID" value="MCW5320621.1"/>
    <property type="molecule type" value="Genomic_DNA"/>
</dbReference>
<accession>A0ABT3KQN7</accession>
<dbReference type="PANTHER" id="PTHR42928:SF5">
    <property type="entry name" value="BLR1237 PROTEIN"/>
    <property type="match status" value="1"/>
</dbReference>
<evidence type="ECO:0000256" key="1">
    <source>
        <dbReference type="ARBA" id="ARBA00006987"/>
    </source>
</evidence>
<dbReference type="Gene3D" id="3.40.190.10">
    <property type="entry name" value="Periplasmic binding protein-like II"/>
    <property type="match status" value="1"/>
</dbReference>
<evidence type="ECO:0000313" key="4">
    <source>
        <dbReference type="EMBL" id="MCW5320621.1"/>
    </source>
</evidence>
<comment type="similarity">
    <text evidence="1">Belongs to the UPF0065 (bug) family.</text>
</comment>
<gene>
    <name evidence="4" type="ORF">D5039_05330</name>
</gene>
<keyword evidence="3" id="KW-0812">Transmembrane</keyword>
<name>A0ABT3KQN7_9BURK</name>
<protein>
    <submittedName>
        <fullName evidence="4">Tripartite tricarboxylate transporter substrate binding protein</fullName>
    </submittedName>
</protein>
<keyword evidence="3" id="KW-0472">Membrane</keyword>
<dbReference type="InterPro" id="IPR005064">
    <property type="entry name" value="BUG"/>
</dbReference>
<comment type="caution">
    <text evidence="4">The sequence shown here is derived from an EMBL/GenBank/DDBJ whole genome shotgun (WGS) entry which is preliminary data.</text>
</comment>
<feature type="compositionally biased region" description="Basic and acidic residues" evidence="2">
    <location>
        <begin position="23"/>
        <end position="42"/>
    </location>
</feature>